<organism evidence="2 3">
    <name type="scientific">Gordonia malaquae NBRC 108250</name>
    <dbReference type="NCBI Taxonomy" id="1223542"/>
    <lineage>
        <taxon>Bacteria</taxon>
        <taxon>Bacillati</taxon>
        <taxon>Actinomycetota</taxon>
        <taxon>Actinomycetes</taxon>
        <taxon>Mycobacteriales</taxon>
        <taxon>Gordoniaceae</taxon>
        <taxon>Gordonia</taxon>
    </lineage>
</organism>
<evidence type="ECO:0000313" key="2">
    <source>
        <dbReference type="EMBL" id="GAC80406.1"/>
    </source>
</evidence>
<feature type="transmembrane region" description="Helical" evidence="1">
    <location>
        <begin position="42"/>
        <end position="59"/>
    </location>
</feature>
<name>M3TG18_GORML</name>
<dbReference type="EMBL" id="BAOP01000017">
    <property type="protein sequence ID" value="GAC80406.1"/>
    <property type="molecule type" value="Genomic_DNA"/>
</dbReference>
<keyword evidence="1" id="KW-0472">Membrane</keyword>
<evidence type="ECO:0000313" key="3">
    <source>
        <dbReference type="Proteomes" id="UP000035009"/>
    </source>
</evidence>
<sequence length="92" mass="9858">MNTTPSAGHSPRPEPGLRDASFHDLFMDCCRLGPAPTRSRELFVIAVTAVLIGLVLVIVQPPLAAGAFAVGIAGAFMAVRWGIGTRDKWTRR</sequence>
<keyword evidence="3" id="KW-1185">Reference proteome</keyword>
<dbReference type="OrthoDB" id="4377411at2"/>
<dbReference type="AlphaFoldDB" id="M3TG18"/>
<comment type="caution">
    <text evidence="2">The sequence shown here is derived from an EMBL/GenBank/DDBJ whole genome shotgun (WGS) entry which is preliminary data.</text>
</comment>
<accession>M3TG18</accession>
<protein>
    <submittedName>
        <fullName evidence="2">Uncharacterized protein</fullName>
    </submittedName>
</protein>
<keyword evidence="1" id="KW-0812">Transmembrane</keyword>
<keyword evidence="1" id="KW-1133">Transmembrane helix</keyword>
<gene>
    <name evidence="2" type="ORF">GM1_017_00650</name>
</gene>
<dbReference type="RefSeq" id="WP_008379405.1">
    <property type="nucleotide sequence ID" value="NZ_BAOP01000017.1"/>
</dbReference>
<dbReference type="Proteomes" id="UP000035009">
    <property type="component" value="Unassembled WGS sequence"/>
</dbReference>
<feature type="transmembrane region" description="Helical" evidence="1">
    <location>
        <begin position="65"/>
        <end position="83"/>
    </location>
</feature>
<reference evidence="2 3" key="1">
    <citation type="submission" date="2013-02" db="EMBL/GenBank/DDBJ databases">
        <title>Whole genome shotgun sequence of Gordonia malaquae NBRC 108250.</title>
        <authorList>
            <person name="Yoshida I."/>
            <person name="Hosoyama A."/>
            <person name="Tsuchikane K."/>
            <person name="Ando Y."/>
            <person name="Baba S."/>
            <person name="Ohji S."/>
            <person name="Hamada M."/>
            <person name="Tamura T."/>
            <person name="Yamazoe A."/>
            <person name="Yamazaki S."/>
            <person name="Fujita N."/>
        </authorList>
    </citation>
    <scope>NUCLEOTIDE SEQUENCE [LARGE SCALE GENOMIC DNA]</scope>
    <source>
        <strain evidence="2 3">NBRC 108250</strain>
    </source>
</reference>
<proteinExistence type="predicted"/>
<evidence type="ECO:0000256" key="1">
    <source>
        <dbReference type="SAM" id="Phobius"/>
    </source>
</evidence>
<dbReference type="STRING" id="410332.SAMN04488550_0233"/>